<dbReference type="EMBL" id="JAKRCV010000038">
    <property type="protein sequence ID" value="MCG7322554.1"/>
    <property type="molecule type" value="Genomic_DNA"/>
</dbReference>
<dbReference type="Proteomes" id="UP001521931">
    <property type="component" value="Unassembled WGS sequence"/>
</dbReference>
<organism evidence="2 3">
    <name type="scientific">Arsenicicoccus bolidensis</name>
    <dbReference type="NCBI Taxonomy" id="229480"/>
    <lineage>
        <taxon>Bacteria</taxon>
        <taxon>Bacillati</taxon>
        <taxon>Actinomycetota</taxon>
        <taxon>Actinomycetes</taxon>
        <taxon>Micrococcales</taxon>
        <taxon>Intrasporangiaceae</taxon>
        <taxon>Arsenicicoccus</taxon>
    </lineage>
</organism>
<dbReference type="Pfam" id="PF02643">
    <property type="entry name" value="DUF192"/>
    <property type="match status" value="1"/>
</dbReference>
<dbReference type="PROSITE" id="PS51257">
    <property type="entry name" value="PROKAR_LIPOPROTEIN"/>
    <property type="match status" value="1"/>
</dbReference>
<name>A0ABS9Q441_9MICO</name>
<evidence type="ECO:0000313" key="3">
    <source>
        <dbReference type="Proteomes" id="UP001521931"/>
    </source>
</evidence>
<dbReference type="InterPro" id="IPR003795">
    <property type="entry name" value="DUF192"/>
</dbReference>
<accession>A0ABS9Q441</accession>
<evidence type="ECO:0000313" key="2">
    <source>
        <dbReference type="EMBL" id="MCG7322554.1"/>
    </source>
</evidence>
<dbReference type="PANTHER" id="PTHR37953">
    <property type="entry name" value="UPF0127 PROTEIN MJ1496"/>
    <property type="match status" value="1"/>
</dbReference>
<dbReference type="Gene3D" id="2.60.120.1140">
    <property type="entry name" value="Protein of unknown function DUF192"/>
    <property type="match status" value="1"/>
</dbReference>
<feature type="chain" id="PRO_5046784356" evidence="1">
    <location>
        <begin position="27"/>
        <end position="147"/>
    </location>
</feature>
<keyword evidence="1" id="KW-0732">Signal</keyword>
<protein>
    <submittedName>
        <fullName evidence="2">DUF192 domain-containing protein</fullName>
    </submittedName>
</protein>
<reference evidence="2 3" key="1">
    <citation type="submission" date="2022-02" db="EMBL/GenBank/DDBJ databases">
        <title>Uncovering new skin microbiome diversity through culturing and metagenomics.</title>
        <authorList>
            <person name="Conlan S."/>
            <person name="Deming C."/>
            <person name="Nisc Comparative Sequencing Program N."/>
            <person name="Segre J.A."/>
        </authorList>
    </citation>
    <scope>NUCLEOTIDE SEQUENCE [LARGE SCALE GENOMIC DNA]</scope>
    <source>
        <strain evidence="2 3">ACRQZ</strain>
    </source>
</reference>
<evidence type="ECO:0000256" key="1">
    <source>
        <dbReference type="SAM" id="SignalP"/>
    </source>
</evidence>
<sequence>MKVRAIAAAALTAALAACSAASPTTATVQVGDALTFSVEVADTEQTQRDGLSGRTSLSEGTGMLFPFEERQEQQVWMAGMEISIDVAWIVDDQVLATDTLDPCTLTDQSQCPRWTSPAPVDALLEVPAGALDGIEPGTHVTIREDQP</sequence>
<comment type="caution">
    <text evidence="2">The sequence shown here is derived from an EMBL/GenBank/DDBJ whole genome shotgun (WGS) entry which is preliminary data.</text>
</comment>
<dbReference type="InterPro" id="IPR038695">
    <property type="entry name" value="Saro_0823-like_sf"/>
</dbReference>
<dbReference type="PANTHER" id="PTHR37953:SF1">
    <property type="entry name" value="UPF0127 PROTEIN MJ1496"/>
    <property type="match status" value="1"/>
</dbReference>
<gene>
    <name evidence="2" type="ORF">MHL29_11770</name>
</gene>
<feature type="signal peptide" evidence="1">
    <location>
        <begin position="1"/>
        <end position="26"/>
    </location>
</feature>
<keyword evidence="3" id="KW-1185">Reference proteome</keyword>
<dbReference type="RefSeq" id="WP_108720363.1">
    <property type="nucleotide sequence ID" value="NZ_JAKRCV010000038.1"/>
</dbReference>
<proteinExistence type="predicted"/>